<sequence>MITFKLILTILMVAVVGCGRPDIIEVQTITDFSEPQSLYYAIKRDGSKVDCRIKGKMNGTLGYYGNNCFNPEKFSSVIASNHLSDVDSVTQLNYLIVFKDSISTEEGIETSQKGSLFCVRFIPGTATKGKIKVEFREHGYGF</sequence>
<name>A0A4R5DDS3_9BACT</name>
<comment type="caution">
    <text evidence="1">The sequence shown here is derived from an EMBL/GenBank/DDBJ whole genome shotgun (WGS) entry which is preliminary data.</text>
</comment>
<dbReference type="EMBL" id="SMFL01000010">
    <property type="protein sequence ID" value="TDE11976.1"/>
    <property type="molecule type" value="Genomic_DNA"/>
</dbReference>
<organism evidence="1 2">
    <name type="scientific">Dyadobacter psychrotolerans</name>
    <dbReference type="NCBI Taxonomy" id="2541721"/>
    <lineage>
        <taxon>Bacteria</taxon>
        <taxon>Pseudomonadati</taxon>
        <taxon>Bacteroidota</taxon>
        <taxon>Cytophagia</taxon>
        <taxon>Cytophagales</taxon>
        <taxon>Spirosomataceae</taxon>
        <taxon>Dyadobacter</taxon>
    </lineage>
</organism>
<evidence type="ECO:0000313" key="1">
    <source>
        <dbReference type="EMBL" id="TDE11976.1"/>
    </source>
</evidence>
<dbReference type="PROSITE" id="PS51257">
    <property type="entry name" value="PROKAR_LIPOPROTEIN"/>
    <property type="match status" value="1"/>
</dbReference>
<proteinExistence type="predicted"/>
<evidence type="ECO:0000313" key="2">
    <source>
        <dbReference type="Proteomes" id="UP000294850"/>
    </source>
</evidence>
<dbReference type="RefSeq" id="WP_131960686.1">
    <property type="nucleotide sequence ID" value="NZ_SMFL01000010.1"/>
</dbReference>
<dbReference type="AlphaFoldDB" id="A0A4R5DDS3"/>
<accession>A0A4R5DDS3</accession>
<protein>
    <submittedName>
        <fullName evidence="1">Uncharacterized protein</fullName>
    </submittedName>
</protein>
<gene>
    <name evidence="1" type="ORF">E0F88_23255</name>
</gene>
<dbReference type="OrthoDB" id="968819at2"/>
<reference evidence="1 2" key="1">
    <citation type="submission" date="2019-03" db="EMBL/GenBank/DDBJ databases">
        <title>Dyadobacter AR-3-6 sp. nov., isolated from arctic soil.</title>
        <authorList>
            <person name="Chaudhary D.K."/>
        </authorList>
    </citation>
    <scope>NUCLEOTIDE SEQUENCE [LARGE SCALE GENOMIC DNA]</scope>
    <source>
        <strain evidence="1 2">AR-3-6</strain>
    </source>
</reference>
<keyword evidence="2" id="KW-1185">Reference proteome</keyword>
<dbReference type="Proteomes" id="UP000294850">
    <property type="component" value="Unassembled WGS sequence"/>
</dbReference>